<organism evidence="2 3">
    <name type="scientific">Flavobacterium ponti</name>
    <dbReference type="NCBI Taxonomy" id="665133"/>
    <lineage>
        <taxon>Bacteria</taxon>
        <taxon>Pseudomonadati</taxon>
        <taxon>Bacteroidota</taxon>
        <taxon>Flavobacteriia</taxon>
        <taxon>Flavobacteriales</taxon>
        <taxon>Flavobacteriaceae</taxon>
        <taxon>Flavobacterium</taxon>
    </lineage>
</organism>
<dbReference type="SMART" id="SM00028">
    <property type="entry name" value="TPR"/>
    <property type="match status" value="4"/>
</dbReference>
<name>A0ABV9NZ02_9FLAO</name>
<keyword evidence="1" id="KW-0732">Signal</keyword>
<dbReference type="RefSeq" id="WP_379737608.1">
    <property type="nucleotide sequence ID" value="NZ_JBHSGW010000001.1"/>
</dbReference>
<evidence type="ECO:0000256" key="1">
    <source>
        <dbReference type="SAM" id="SignalP"/>
    </source>
</evidence>
<keyword evidence="3" id="KW-1185">Reference proteome</keyword>
<protein>
    <submittedName>
        <fullName evidence="2">Tetratricopeptide repeat protein</fullName>
    </submittedName>
</protein>
<sequence length="591" mass="68637">MKKLFILFCFLLSGLVNAQSEQLAFNYFDRGEFDKAISLLEELVVKQPGNYAYFQKMVACYQQLKQYDKAENAISNKLKTSKMPNLYVELGYNFQLQKNETKASENYNLAIEQVVLQSNYAYSVAAAFEQKTLLEWAVKAYEVGKTGNPNLNFDYQIALLNGQMGNLEIMVNKLLDYSFSNQNNTALVQNQLTRFISEDTEGNFTNYIKKALLIRVQKDQDIYWNEFLSWYFVQQKEYGKAFAQEKAIYKRNPEGFYNIVNLAKFAMEEKENETAKEIFQFILENTQDYGLQIQAHDFLISMQIEEASEKEYPAIQQTIEDLVKQYGISPYTLDLQLLSANFDAFYLKQFSKAKATLENALTLRLTPRQESEVKMELADILVLDEKFNQAILYYAQISETLKNDEKSHEASMKMATTSYYKQDFDWALQQVKVLKQSSSLLIANDAIEMFLLISDNSAEDSTRVALKAFSKADLLTYQNKNEQALQGFKDILEKYKGDAIEEVTLFKIAQIYEKKKDYANALAYYKTILDTHLDGIYVDEALFYSAEIYRKYLNENDKAKPLYEKMIFEHADSIHFTEARKQFRLLRGDSI</sequence>
<evidence type="ECO:0000313" key="3">
    <source>
        <dbReference type="Proteomes" id="UP001595885"/>
    </source>
</evidence>
<reference evidence="3" key="1">
    <citation type="journal article" date="2019" name="Int. J. Syst. Evol. Microbiol.">
        <title>The Global Catalogue of Microorganisms (GCM) 10K type strain sequencing project: providing services to taxonomists for standard genome sequencing and annotation.</title>
        <authorList>
            <consortium name="The Broad Institute Genomics Platform"/>
            <consortium name="The Broad Institute Genome Sequencing Center for Infectious Disease"/>
            <person name="Wu L."/>
            <person name="Ma J."/>
        </authorList>
    </citation>
    <scope>NUCLEOTIDE SEQUENCE [LARGE SCALE GENOMIC DNA]</scope>
    <source>
        <strain evidence="3">CCUG 50349</strain>
    </source>
</reference>
<gene>
    <name evidence="2" type="ORF">ACFO3U_01125</name>
</gene>
<feature type="chain" id="PRO_5045613704" evidence="1">
    <location>
        <begin position="19"/>
        <end position="591"/>
    </location>
</feature>
<proteinExistence type="predicted"/>
<dbReference type="SUPFAM" id="SSF48452">
    <property type="entry name" value="TPR-like"/>
    <property type="match status" value="4"/>
</dbReference>
<dbReference type="Gene3D" id="1.25.40.10">
    <property type="entry name" value="Tetratricopeptide repeat domain"/>
    <property type="match status" value="3"/>
</dbReference>
<dbReference type="Pfam" id="PF13174">
    <property type="entry name" value="TPR_6"/>
    <property type="match status" value="2"/>
</dbReference>
<dbReference type="EMBL" id="JBHSGW010000001">
    <property type="protein sequence ID" value="MFC4738588.1"/>
    <property type="molecule type" value="Genomic_DNA"/>
</dbReference>
<dbReference type="InterPro" id="IPR011990">
    <property type="entry name" value="TPR-like_helical_dom_sf"/>
</dbReference>
<dbReference type="InterPro" id="IPR019734">
    <property type="entry name" value="TPR_rpt"/>
</dbReference>
<dbReference type="Proteomes" id="UP001595885">
    <property type="component" value="Unassembled WGS sequence"/>
</dbReference>
<accession>A0ABV9NZ02</accession>
<evidence type="ECO:0000313" key="2">
    <source>
        <dbReference type="EMBL" id="MFC4738588.1"/>
    </source>
</evidence>
<feature type="signal peptide" evidence="1">
    <location>
        <begin position="1"/>
        <end position="18"/>
    </location>
</feature>
<comment type="caution">
    <text evidence="2">The sequence shown here is derived from an EMBL/GenBank/DDBJ whole genome shotgun (WGS) entry which is preliminary data.</text>
</comment>